<organism evidence="2 3">
    <name type="scientific">Schizophyllum amplum</name>
    <dbReference type="NCBI Taxonomy" id="97359"/>
    <lineage>
        <taxon>Eukaryota</taxon>
        <taxon>Fungi</taxon>
        <taxon>Dikarya</taxon>
        <taxon>Basidiomycota</taxon>
        <taxon>Agaricomycotina</taxon>
        <taxon>Agaricomycetes</taxon>
        <taxon>Agaricomycetidae</taxon>
        <taxon>Agaricales</taxon>
        <taxon>Schizophyllaceae</taxon>
        <taxon>Schizophyllum</taxon>
    </lineage>
</organism>
<dbReference type="AlphaFoldDB" id="A0A550BWT0"/>
<feature type="region of interest" description="Disordered" evidence="1">
    <location>
        <begin position="195"/>
        <end position="214"/>
    </location>
</feature>
<reference evidence="2 3" key="1">
    <citation type="journal article" date="2019" name="New Phytol.">
        <title>Comparative genomics reveals unique wood-decay strategies and fruiting body development in the Schizophyllaceae.</title>
        <authorList>
            <person name="Almasi E."/>
            <person name="Sahu N."/>
            <person name="Krizsan K."/>
            <person name="Balint B."/>
            <person name="Kovacs G.M."/>
            <person name="Kiss B."/>
            <person name="Cseklye J."/>
            <person name="Drula E."/>
            <person name="Henrissat B."/>
            <person name="Nagy I."/>
            <person name="Chovatia M."/>
            <person name="Adam C."/>
            <person name="LaButti K."/>
            <person name="Lipzen A."/>
            <person name="Riley R."/>
            <person name="Grigoriev I.V."/>
            <person name="Nagy L.G."/>
        </authorList>
    </citation>
    <scope>NUCLEOTIDE SEQUENCE [LARGE SCALE GENOMIC DNA]</scope>
    <source>
        <strain evidence="2 3">NL-1724</strain>
    </source>
</reference>
<evidence type="ECO:0000313" key="3">
    <source>
        <dbReference type="Proteomes" id="UP000320762"/>
    </source>
</evidence>
<dbReference type="Proteomes" id="UP000320762">
    <property type="component" value="Unassembled WGS sequence"/>
</dbReference>
<protein>
    <submittedName>
        <fullName evidence="2">Uncharacterized protein</fullName>
    </submittedName>
</protein>
<feature type="region of interest" description="Disordered" evidence="1">
    <location>
        <begin position="136"/>
        <end position="182"/>
    </location>
</feature>
<keyword evidence="3" id="KW-1185">Reference proteome</keyword>
<feature type="compositionally biased region" description="Basic and acidic residues" evidence="1">
    <location>
        <begin position="160"/>
        <end position="173"/>
    </location>
</feature>
<name>A0A550BWT0_9AGAR</name>
<feature type="compositionally biased region" description="Basic residues" evidence="1">
    <location>
        <begin position="195"/>
        <end position="204"/>
    </location>
</feature>
<evidence type="ECO:0000256" key="1">
    <source>
        <dbReference type="SAM" id="MobiDB-lite"/>
    </source>
</evidence>
<sequence>MPPSSPTRPPLTATCPVAAVMVELISCLTTVGREAPSAAITASLVVDVDTVFATLGVALRSLARLLIGIDIVAQRRSWGAFWIRWRVRATGRDIATLWDEGDDCAAGGRAWGRRAAAPFFRTRVVWSRCRHCAPGEAKETRARPEAAHRGGAQRRHSPRIRVDNASDGAGDRGRRAHPGGAQHRYFLWGDRPRRRCRKSRRRHTRGEGDARAAGGRALGAARSAAILLDSGGGVSAVAREVAVPRHEGATARGAARSAAFQLAF</sequence>
<accession>A0A550BWT0</accession>
<comment type="caution">
    <text evidence="2">The sequence shown here is derived from an EMBL/GenBank/DDBJ whole genome shotgun (WGS) entry which is preliminary data.</text>
</comment>
<proteinExistence type="predicted"/>
<gene>
    <name evidence="2" type="ORF">BD626DRAFT_574932</name>
</gene>
<evidence type="ECO:0000313" key="2">
    <source>
        <dbReference type="EMBL" id="TRM56973.1"/>
    </source>
</evidence>
<feature type="compositionally biased region" description="Basic and acidic residues" evidence="1">
    <location>
        <begin position="136"/>
        <end position="148"/>
    </location>
</feature>
<dbReference type="EMBL" id="VDMD01000054">
    <property type="protein sequence ID" value="TRM56973.1"/>
    <property type="molecule type" value="Genomic_DNA"/>
</dbReference>